<dbReference type="VEuPathDB" id="GiardiaDB:GLP15_336"/>
<proteinExistence type="predicted"/>
<evidence type="ECO:0000313" key="3">
    <source>
        <dbReference type="Proteomes" id="UP000008974"/>
    </source>
</evidence>
<dbReference type="OMA" id="CANHEDA"/>
<accession>E1F3R7</accession>
<dbReference type="Proteomes" id="UP000008974">
    <property type="component" value="Unassembled WGS sequence"/>
</dbReference>
<dbReference type="EMBL" id="ACVC01000158">
    <property type="protein sequence ID" value="EFO62939.1"/>
    <property type="molecule type" value="Genomic_DNA"/>
</dbReference>
<evidence type="ECO:0000313" key="2">
    <source>
        <dbReference type="EMBL" id="EFO62939.1"/>
    </source>
</evidence>
<protein>
    <submittedName>
        <fullName evidence="2">Uncharacterized protein</fullName>
    </submittedName>
</protein>
<dbReference type="AlphaFoldDB" id="E1F3R7"/>
<reference evidence="2 3" key="1">
    <citation type="journal article" date="2010" name="BMC Genomics">
        <title>Genome analysis and comparative genomics of a Giardia intestinalis assemblage E isolate.</title>
        <authorList>
            <person name="Jerlstrom-Hultqvist J."/>
            <person name="Franzen O."/>
            <person name="Ankarklev J."/>
            <person name="Xu F."/>
            <person name="Nohynkova E."/>
            <person name="Andersson J.O."/>
            <person name="Svard S.G."/>
            <person name="Andersson B."/>
        </authorList>
    </citation>
    <scope>NUCLEOTIDE SEQUENCE [LARGE SCALE GENOMIC DNA]</scope>
    <source>
        <strain evidence="2 3">P15</strain>
    </source>
</reference>
<dbReference type="OrthoDB" id="10252391at2759"/>
<name>E1F3R7_GIAIA</name>
<comment type="caution">
    <text evidence="2">The sequence shown here is derived from an EMBL/GenBank/DDBJ whole genome shotgun (WGS) entry which is preliminary data.</text>
</comment>
<organism evidence="2 3">
    <name type="scientific">Giardia intestinalis (strain P15)</name>
    <name type="common">Giardia lamblia</name>
    <dbReference type="NCBI Taxonomy" id="658858"/>
    <lineage>
        <taxon>Eukaryota</taxon>
        <taxon>Metamonada</taxon>
        <taxon>Diplomonadida</taxon>
        <taxon>Hexamitidae</taxon>
        <taxon>Giardiinae</taxon>
        <taxon>Giardia</taxon>
    </lineage>
</organism>
<gene>
    <name evidence="2" type="ORF">GLP15_336</name>
</gene>
<sequence length="822" mass="92027">MSFIVLELSFLNMDRLSSVDLNNRVLRVCRVTYNEGSSEQPIQEHQRTRPRCRITDEELRSLSLTNELISKYIDYADFIYTAIPNAYANADASTRILRQKPLLLASNIDTYHALITEVSLSKSPLYKFPVLFLSTAVVMNIAKSALLSSFSHPLSTQLTALTTSPTLHTVSAVETTISFSVMTARQHEKRVKKDHSSVSGDAGTEPALKQSTLLSHPSSLVQSSSSMTRSQTGITLKTVDGTIELLKILLSKYRESFERYLYFYMSHTLTIPNFETVDSPLILRVEADRYVTQEYLSQHCPDLKVQRIRHSLHGLSFLLFESTSELDRGLSYFSDQFAVAHPPKTQLATQAPVVSQSPSYLINFFDNPSLTKGFTQYVPPMQVSMWPVTPGATVFLNIMAPDLTQSLHNIFQQKRVNKEGQSNAFPLVLNKFSIETIPCSVTNLVGNMPPQEKKEDAYRVSLQTSVNIMYPFHIGINSPIQPNDAVYQFLIKSKHLSNCVHFTESQALALLKYGVIHVPKDIDHPMHSPYLSHGSYQPHAHGPSYNSYGGHGHSTYANYSNHSSATASGPGRPEGDTHYYNSNSVYRKHRPHQAWNTSPNTATCISGDGSTVSRPSRYTYGQSSREYIMPHSNEVVCIRLKGANTAQAKDLNSFLASLKLLDLLAWNKYCVLSRSKGPIIRSSAKGFGNDNFWLLVCANHEDATRVANTVNDTKFMNYTLKCEISTESVDISDAQRSIACFIPDNLPNPCTVVSLKKLRIQELKRSVESRNIAQPDTYQESPKGIALFYGDSAAAERALNFYRTRIGTTECMLFTLPSSWYS</sequence>
<evidence type="ECO:0000256" key="1">
    <source>
        <dbReference type="SAM" id="MobiDB-lite"/>
    </source>
</evidence>
<feature type="region of interest" description="Disordered" evidence="1">
    <location>
        <begin position="559"/>
        <end position="580"/>
    </location>
</feature>